<sequence length="266" mass="29119">MSYRGPTSAPRQNLCPQCGVALVDPPAPPRNGLPAVQQVCPRCRQANIDERTRGAAEALLSLRDGPTREAAEALMTLRYGHGSAQCDVCVERRVAPRQRRCAECIVGPNRPTTPAMAFFTSQGLCVICERNYAVEGTQHCRTCSFEGQRSDQPLRPMDDIAGRNEATRCAHCGLACPVTEGSNLCQNCRNEGIPEVRPESGELVWSSLSNESSNESPDESLGERMCGCGKHPVRNSAATMCMFCYRVFKRVGRGGWRGAKRDLGWK</sequence>
<organism evidence="1 2">
    <name type="scientific">Colletotrichum musicola</name>
    <dbReference type="NCBI Taxonomy" id="2175873"/>
    <lineage>
        <taxon>Eukaryota</taxon>
        <taxon>Fungi</taxon>
        <taxon>Dikarya</taxon>
        <taxon>Ascomycota</taxon>
        <taxon>Pezizomycotina</taxon>
        <taxon>Sordariomycetes</taxon>
        <taxon>Hypocreomycetidae</taxon>
        <taxon>Glomerellales</taxon>
        <taxon>Glomerellaceae</taxon>
        <taxon>Colletotrichum</taxon>
        <taxon>Colletotrichum orchidearum species complex</taxon>
    </lineage>
</organism>
<comment type="caution">
    <text evidence="1">The sequence shown here is derived from an EMBL/GenBank/DDBJ whole genome shotgun (WGS) entry which is preliminary data.</text>
</comment>
<gene>
    <name evidence="1" type="ORF">CMUS01_07560</name>
</gene>
<protein>
    <submittedName>
        <fullName evidence="1">Uncharacterized protein</fullName>
    </submittedName>
</protein>
<dbReference type="EMBL" id="WIGM01000274">
    <property type="protein sequence ID" value="KAF6830930.1"/>
    <property type="molecule type" value="Genomic_DNA"/>
</dbReference>
<dbReference type="OrthoDB" id="4827701at2759"/>
<dbReference type="Proteomes" id="UP000639643">
    <property type="component" value="Unassembled WGS sequence"/>
</dbReference>
<evidence type="ECO:0000313" key="1">
    <source>
        <dbReference type="EMBL" id="KAF6830930.1"/>
    </source>
</evidence>
<reference evidence="1" key="1">
    <citation type="journal article" date="2020" name="Phytopathology">
        <title>Genome Sequence Resources of Colletotrichum truncatum, C. plurivorum, C. musicola, and C. sojae: Four Species Pathogenic to Soybean (Glycine max).</title>
        <authorList>
            <person name="Rogerio F."/>
            <person name="Boufleur T.R."/>
            <person name="Ciampi-Guillardi M."/>
            <person name="Sukno S.A."/>
            <person name="Thon M.R."/>
            <person name="Massola Junior N.S."/>
            <person name="Baroncelli R."/>
        </authorList>
    </citation>
    <scope>NUCLEOTIDE SEQUENCE</scope>
    <source>
        <strain evidence="1">LFN0074</strain>
    </source>
</reference>
<proteinExistence type="predicted"/>
<keyword evidence="2" id="KW-1185">Reference proteome</keyword>
<name>A0A8H6NFQ1_9PEZI</name>
<evidence type="ECO:0000313" key="2">
    <source>
        <dbReference type="Proteomes" id="UP000639643"/>
    </source>
</evidence>
<dbReference type="AlphaFoldDB" id="A0A8H6NFQ1"/>
<accession>A0A8H6NFQ1</accession>